<dbReference type="InterPro" id="IPR025558">
    <property type="entry name" value="DUF4283"/>
</dbReference>
<dbReference type="Pfam" id="PF14111">
    <property type="entry name" value="DUF4283"/>
    <property type="match status" value="1"/>
</dbReference>
<organism evidence="2 3">
    <name type="scientific">Carnegiea gigantea</name>
    <dbReference type="NCBI Taxonomy" id="171969"/>
    <lineage>
        <taxon>Eukaryota</taxon>
        <taxon>Viridiplantae</taxon>
        <taxon>Streptophyta</taxon>
        <taxon>Embryophyta</taxon>
        <taxon>Tracheophyta</taxon>
        <taxon>Spermatophyta</taxon>
        <taxon>Magnoliopsida</taxon>
        <taxon>eudicotyledons</taxon>
        <taxon>Gunneridae</taxon>
        <taxon>Pentapetalae</taxon>
        <taxon>Caryophyllales</taxon>
        <taxon>Cactineae</taxon>
        <taxon>Cactaceae</taxon>
        <taxon>Cactoideae</taxon>
        <taxon>Echinocereeae</taxon>
        <taxon>Carnegiea</taxon>
    </lineage>
</organism>
<protein>
    <recommendedName>
        <fullName evidence="1">DUF4283 domain-containing protein</fullName>
    </recommendedName>
</protein>
<evidence type="ECO:0000313" key="2">
    <source>
        <dbReference type="EMBL" id="KAJ8420968.1"/>
    </source>
</evidence>
<evidence type="ECO:0000313" key="3">
    <source>
        <dbReference type="Proteomes" id="UP001153076"/>
    </source>
</evidence>
<name>A0A9Q1GLU3_9CARY</name>
<evidence type="ECO:0000259" key="1">
    <source>
        <dbReference type="Pfam" id="PF14111"/>
    </source>
</evidence>
<proteinExistence type="predicted"/>
<dbReference type="InterPro" id="IPR046345">
    <property type="entry name" value="TraB_PrgY-like"/>
</dbReference>
<gene>
    <name evidence="2" type="ORF">Cgig2_008905</name>
</gene>
<sequence length="318" mass="36213">MTQESCREVQGVISCLKPQVVFLELCPSRVAILTLKDLKDEIQPNGFLPCVVSCKIVTKVGFCCLPQEMYKLDGFFTERENNPMVEPNVPTMIEMIDMWKKKQNIFGILYSWFLAKVADKLEVLPGSEFRVAFEEAMKYGGKVILGDRPVQMCPNLRTLAEIELCKTLPYVLTNDDVFVKLDEEDINLEVECWKSAVICCVLGSSPSFAVLYDFVHRIRASYGFEKVHMLKNGVSVVIFDSVEQRDQVLQLGRFHFDKKPLIVKPCTAKAQKEKVESVPVWMQFPDLDLEYWSASFLSKLASIQAMPIVTDQDTQPKT</sequence>
<dbReference type="CDD" id="cd14726">
    <property type="entry name" value="TraB_PrgY-like"/>
    <property type="match status" value="1"/>
</dbReference>
<accession>A0A9Q1GLU3</accession>
<comment type="caution">
    <text evidence="2">The sequence shown here is derived from an EMBL/GenBank/DDBJ whole genome shotgun (WGS) entry which is preliminary data.</text>
</comment>
<dbReference type="AlphaFoldDB" id="A0A9Q1GLU3"/>
<feature type="domain" description="DUF4283" evidence="1">
    <location>
        <begin position="191"/>
        <end position="265"/>
    </location>
</feature>
<reference evidence="2" key="1">
    <citation type="submission" date="2022-04" db="EMBL/GenBank/DDBJ databases">
        <title>Carnegiea gigantea Genome sequencing and assembly v2.</title>
        <authorList>
            <person name="Copetti D."/>
            <person name="Sanderson M.J."/>
            <person name="Burquez A."/>
            <person name="Wojciechowski M.F."/>
        </authorList>
    </citation>
    <scope>NUCLEOTIDE SEQUENCE</scope>
    <source>
        <strain evidence="2">SGP5-SGP5p</strain>
        <tissue evidence="2">Aerial part</tissue>
    </source>
</reference>
<dbReference type="EMBL" id="JAKOGI010003004">
    <property type="protein sequence ID" value="KAJ8420968.1"/>
    <property type="molecule type" value="Genomic_DNA"/>
</dbReference>
<dbReference type="GO" id="GO:0005741">
    <property type="term" value="C:mitochondrial outer membrane"/>
    <property type="evidence" value="ECO:0007669"/>
    <property type="project" value="TreeGrafter"/>
</dbReference>
<dbReference type="OrthoDB" id="48306at2759"/>
<dbReference type="PANTHER" id="PTHR21530">
    <property type="entry name" value="PHEROMONE SHUTDOWN PROTEIN"/>
    <property type="match status" value="1"/>
</dbReference>
<dbReference type="PANTHER" id="PTHR21530:SF7">
    <property type="entry name" value="TRAB DOMAIN-CONTAINING PROTEIN"/>
    <property type="match status" value="1"/>
</dbReference>
<dbReference type="Proteomes" id="UP001153076">
    <property type="component" value="Unassembled WGS sequence"/>
</dbReference>
<keyword evidence="3" id="KW-1185">Reference proteome</keyword>